<dbReference type="Pfam" id="PF13649">
    <property type="entry name" value="Methyltransf_25"/>
    <property type="match status" value="1"/>
</dbReference>
<evidence type="ECO:0000256" key="5">
    <source>
        <dbReference type="ARBA" id="ARBA00047622"/>
    </source>
</evidence>
<dbReference type="PANTHER" id="PTHR44307:SF2">
    <property type="entry name" value="PHOSPHOETHANOLAMINE METHYLTRANSFERASE ISOFORM X1"/>
    <property type="match status" value="1"/>
</dbReference>
<evidence type="ECO:0000313" key="8">
    <source>
        <dbReference type="Proteomes" id="UP000271624"/>
    </source>
</evidence>
<comment type="pathway">
    <text evidence="1">Lipid metabolism.</text>
</comment>
<gene>
    <name evidence="7" type="ORF">DSM106972_061920</name>
</gene>
<reference evidence="7" key="1">
    <citation type="submission" date="2018-12" db="EMBL/GenBank/DDBJ databases">
        <authorList>
            <person name="Will S."/>
            <person name="Neumann-Schaal M."/>
            <person name="Henke P."/>
        </authorList>
    </citation>
    <scope>NUCLEOTIDE SEQUENCE</scope>
    <source>
        <strain evidence="7">PCC 7102</strain>
    </source>
</reference>
<dbReference type="InterPro" id="IPR004033">
    <property type="entry name" value="UbiE/COQ5_MeTrFase"/>
</dbReference>
<evidence type="ECO:0000313" key="7">
    <source>
        <dbReference type="EMBL" id="RUT02117.1"/>
    </source>
</evidence>
<organism evidence="7 8">
    <name type="scientific">Dulcicalothrix desertica PCC 7102</name>
    <dbReference type="NCBI Taxonomy" id="232991"/>
    <lineage>
        <taxon>Bacteria</taxon>
        <taxon>Bacillati</taxon>
        <taxon>Cyanobacteriota</taxon>
        <taxon>Cyanophyceae</taxon>
        <taxon>Nostocales</taxon>
        <taxon>Calotrichaceae</taxon>
        <taxon>Dulcicalothrix</taxon>
    </lineage>
</organism>
<dbReference type="RefSeq" id="WP_127084397.1">
    <property type="nucleotide sequence ID" value="NZ_RSCL01000017.1"/>
</dbReference>
<proteinExistence type="predicted"/>
<dbReference type="GO" id="GO:0000234">
    <property type="term" value="F:phosphoethanolamine N-methyltransferase activity"/>
    <property type="evidence" value="ECO:0007669"/>
    <property type="project" value="UniProtKB-EC"/>
</dbReference>
<evidence type="ECO:0000256" key="2">
    <source>
        <dbReference type="ARBA" id="ARBA00022603"/>
    </source>
</evidence>
<accession>A0A3S1AZT1</accession>
<dbReference type="GO" id="GO:0032259">
    <property type="term" value="P:methylation"/>
    <property type="evidence" value="ECO:0007669"/>
    <property type="project" value="UniProtKB-KW"/>
</dbReference>
<evidence type="ECO:0000256" key="1">
    <source>
        <dbReference type="ARBA" id="ARBA00005189"/>
    </source>
</evidence>
<dbReference type="InterPro" id="IPR041698">
    <property type="entry name" value="Methyltransf_25"/>
</dbReference>
<reference evidence="7" key="2">
    <citation type="journal article" date="2019" name="Genome Biol. Evol.">
        <title>Day and night: Metabolic profiles and evolutionary relationships of six axenic non-marine cyanobacteria.</title>
        <authorList>
            <person name="Will S.E."/>
            <person name="Henke P."/>
            <person name="Boedeker C."/>
            <person name="Huang S."/>
            <person name="Brinkmann H."/>
            <person name="Rohde M."/>
            <person name="Jarek M."/>
            <person name="Friedl T."/>
            <person name="Seufert S."/>
            <person name="Schumacher M."/>
            <person name="Overmann J."/>
            <person name="Neumann-Schaal M."/>
            <person name="Petersen J."/>
        </authorList>
    </citation>
    <scope>NUCLEOTIDE SEQUENCE [LARGE SCALE GENOMIC DNA]</scope>
    <source>
        <strain evidence="7">PCC 7102</strain>
    </source>
</reference>
<dbReference type="InterPro" id="IPR029063">
    <property type="entry name" value="SAM-dependent_MTases_sf"/>
</dbReference>
<dbReference type="OrthoDB" id="455741at2"/>
<keyword evidence="8" id="KW-1185">Reference proteome</keyword>
<dbReference type="Proteomes" id="UP000271624">
    <property type="component" value="Unassembled WGS sequence"/>
</dbReference>
<feature type="domain" description="Methyltransferase" evidence="6">
    <location>
        <begin position="49"/>
        <end position="145"/>
    </location>
</feature>
<dbReference type="AlphaFoldDB" id="A0A3S1AZT1"/>
<dbReference type="PANTHER" id="PTHR44307">
    <property type="entry name" value="PHOSPHOETHANOLAMINE METHYLTRANSFERASE"/>
    <property type="match status" value="1"/>
</dbReference>
<comment type="catalytic activity">
    <reaction evidence="5">
        <text>phosphoethanolamine + S-adenosyl-L-methionine = N-methylethanolamine phosphate + S-adenosyl-L-homocysteine + H(+)</text>
        <dbReference type="Rhea" id="RHEA:20365"/>
        <dbReference type="ChEBI" id="CHEBI:15378"/>
        <dbReference type="ChEBI" id="CHEBI:57781"/>
        <dbReference type="ChEBI" id="CHEBI:57856"/>
        <dbReference type="ChEBI" id="CHEBI:58190"/>
        <dbReference type="ChEBI" id="CHEBI:59789"/>
        <dbReference type="EC" id="2.1.1.103"/>
    </reaction>
    <physiologicalReaction direction="left-to-right" evidence="5">
        <dbReference type="Rhea" id="RHEA:20366"/>
    </physiologicalReaction>
</comment>
<keyword evidence="2" id="KW-0489">Methyltransferase</keyword>
<dbReference type="PROSITE" id="PS51608">
    <property type="entry name" value="SAM_MT_UBIE"/>
    <property type="match status" value="1"/>
</dbReference>
<dbReference type="Gene3D" id="3.40.50.150">
    <property type="entry name" value="Vaccinia Virus protein VP39"/>
    <property type="match status" value="1"/>
</dbReference>
<comment type="pathway">
    <text evidence="4">Phospholipid metabolism.</text>
</comment>
<evidence type="ECO:0000259" key="6">
    <source>
        <dbReference type="Pfam" id="PF13649"/>
    </source>
</evidence>
<comment type="caution">
    <text evidence="7">The sequence shown here is derived from an EMBL/GenBank/DDBJ whole genome shotgun (WGS) entry which is preliminary data.</text>
</comment>
<dbReference type="CDD" id="cd02440">
    <property type="entry name" value="AdoMet_MTases"/>
    <property type="match status" value="1"/>
</dbReference>
<protein>
    <recommendedName>
        <fullName evidence="6">Methyltransferase domain-containing protein</fullName>
    </recommendedName>
</protein>
<evidence type="ECO:0000256" key="3">
    <source>
        <dbReference type="ARBA" id="ARBA00022679"/>
    </source>
</evidence>
<sequence>MLEAKHTEEYKQQLLADFNSRNNYDSGRFYLPIAKRLIEVANLDSVQKILDVATGTGIVALAAAEKAGAQSKIIGIDISTGMLSNAKQKLAVSGLQNVEFIEADAELIDFEQNSFDVILCSLAICYLTDIPTALHKWHRCLKPGGKLVFNAWAENAFTTSVLFREVAARYGVTVTNPNAPLGTPQKCQQLLLAAGFQNKNIIIQQEQFGWYFTPDVNSVQQIWEVNAKNVFGYQVQQLAPEKLQECFAEYIKEVQALPVTEQGAWCDASIFFVTAVKI</sequence>
<dbReference type="SUPFAM" id="SSF53335">
    <property type="entry name" value="S-adenosyl-L-methionine-dependent methyltransferases"/>
    <property type="match status" value="1"/>
</dbReference>
<evidence type="ECO:0000256" key="4">
    <source>
        <dbReference type="ARBA" id="ARBA00025707"/>
    </source>
</evidence>
<name>A0A3S1AZT1_9CYAN</name>
<keyword evidence="3" id="KW-0808">Transferase</keyword>
<dbReference type="EMBL" id="RSCL01000017">
    <property type="protein sequence ID" value="RUT02117.1"/>
    <property type="molecule type" value="Genomic_DNA"/>
</dbReference>